<keyword evidence="5" id="KW-1185">Reference proteome</keyword>
<dbReference type="InterPro" id="IPR036291">
    <property type="entry name" value="NAD(P)-bd_dom_sf"/>
</dbReference>
<protein>
    <recommendedName>
        <fullName evidence="6">TIGR01777 family protein</fullName>
    </recommendedName>
</protein>
<evidence type="ECO:0000259" key="3">
    <source>
        <dbReference type="Pfam" id="PF08338"/>
    </source>
</evidence>
<dbReference type="Pfam" id="PF01370">
    <property type="entry name" value="Epimerase"/>
    <property type="match status" value="1"/>
</dbReference>
<name>A0A1X7ICL6_9SPHI</name>
<dbReference type="Pfam" id="PF08338">
    <property type="entry name" value="DUF1731"/>
    <property type="match status" value="1"/>
</dbReference>
<dbReference type="STRING" id="561061.SAMN05660862_0688"/>
<dbReference type="NCBIfam" id="TIGR01777">
    <property type="entry name" value="yfcH"/>
    <property type="match status" value="1"/>
</dbReference>
<evidence type="ECO:0000259" key="2">
    <source>
        <dbReference type="Pfam" id="PF01370"/>
    </source>
</evidence>
<feature type="domain" description="DUF1731" evidence="3">
    <location>
        <begin position="256"/>
        <end position="299"/>
    </location>
</feature>
<dbReference type="OrthoDB" id="9801773at2"/>
<dbReference type="EMBL" id="FXAU01000001">
    <property type="protein sequence ID" value="SMG12402.1"/>
    <property type="molecule type" value="Genomic_DNA"/>
</dbReference>
<evidence type="ECO:0008006" key="6">
    <source>
        <dbReference type="Google" id="ProtNLM"/>
    </source>
</evidence>
<evidence type="ECO:0000313" key="5">
    <source>
        <dbReference type="Proteomes" id="UP000192980"/>
    </source>
</evidence>
<accession>A0A1X7ICL6</accession>
<dbReference type="AlphaFoldDB" id="A0A1X7ICL6"/>
<sequence length="309" mass="34226">MAKTILLVGGTGFIGKHLITHLTVLGYSLHVLSRSERSSDNQLVRYYTWNMETGYIDAQAFDGVSTIINMTGANIGEKRWTAKRKSEIIESRVQSLNVLYQYIEKYKLPIDTLISSSAVGFYGAITREDIFTEESPSGTDFLATTCRQWENAAERFADLGVKTIILRKGVVIGPDGGMYHKLAPLAKLGINTTLGSGKQYLPWIDVRDLVQIYSFLLVQNPPSGAFNATASTHITLNDFSKALLRAVGKRSILPHAPAFLIKLLLGEMSIMLLEGSRVSNEKIKSVGFQFSYDTLEKSLDSPAHQKNRS</sequence>
<evidence type="ECO:0000313" key="4">
    <source>
        <dbReference type="EMBL" id="SMG12402.1"/>
    </source>
</evidence>
<proteinExistence type="inferred from homology"/>
<dbReference type="RefSeq" id="WP_085471546.1">
    <property type="nucleotide sequence ID" value="NZ_FXAU01000001.1"/>
</dbReference>
<dbReference type="Proteomes" id="UP000192980">
    <property type="component" value="Unassembled WGS sequence"/>
</dbReference>
<organism evidence="4 5">
    <name type="scientific">Sphingobacterium psychroaquaticum</name>
    <dbReference type="NCBI Taxonomy" id="561061"/>
    <lineage>
        <taxon>Bacteria</taxon>
        <taxon>Pseudomonadati</taxon>
        <taxon>Bacteroidota</taxon>
        <taxon>Sphingobacteriia</taxon>
        <taxon>Sphingobacteriales</taxon>
        <taxon>Sphingobacteriaceae</taxon>
        <taxon>Sphingobacterium</taxon>
    </lineage>
</organism>
<dbReference type="Gene3D" id="3.40.50.720">
    <property type="entry name" value="NAD(P)-binding Rossmann-like Domain"/>
    <property type="match status" value="1"/>
</dbReference>
<feature type="domain" description="NAD-dependent epimerase/dehydratase" evidence="2">
    <location>
        <begin position="5"/>
        <end position="227"/>
    </location>
</feature>
<reference evidence="4 5" key="1">
    <citation type="submission" date="2017-04" db="EMBL/GenBank/DDBJ databases">
        <authorList>
            <person name="Afonso C.L."/>
            <person name="Miller P.J."/>
            <person name="Scott M.A."/>
            <person name="Spackman E."/>
            <person name="Goraichik I."/>
            <person name="Dimitrov K.M."/>
            <person name="Suarez D.L."/>
            <person name="Swayne D.E."/>
        </authorList>
    </citation>
    <scope>NUCLEOTIDE SEQUENCE [LARGE SCALE GENOMIC DNA]</scope>
    <source>
        <strain evidence="4 5">DSM 22418</strain>
    </source>
</reference>
<dbReference type="InterPro" id="IPR001509">
    <property type="entry name" value="Epimerase_deHydtase"/>
</dbReference>
<dbReference type="PANTHER" id="PTHR11092:SF0">
    <property type="entry name" value="EPIMERASE FAMILY PROTEIN SDR39U1"/>
    <property type="match status" value="1"/>
</dbReference>
<dbReference type="PANTHER" id="PTHR11092">
    <property type="entry name" value="SUGAR NUCLEOTIDE EPIMERASE RELATED"/>
    <property type="match status" value="1"/>
</dbReference>
<comment type="similarity">
    <text evidence="1">Belongs to the NAD(P)-dependent epimerase/dehydratase family. SDR39U1 subfamily.</text>
</comment>
<evidence type="ECO:0000256" key="1">
    <source>
        <dbReference type="ARBA" id="ARBA00009353"/>
    </source>
</evidence>
<dbReference type="InterPro" id="IPR010099">
    <property type="entry name" value="SDR39U1"/>
</dbReference>
<dbReference type="SUPFAM" id="SSF51735">
    <property type="entry name" value="NAD(P)-binding Rossmann-fold domains"/>
    <property type="match status" value="1"/>
</dbReference>
<gene>
    <name evidence="4" type="ORF">SAMN05660862_0688</name>
</gene>
<dbReference type="InterPro" id="IPR013549">
    <property type="entry name" value="DUF1731"/>
</dbReference>